<proteinExistence type="predicted"/>
<gene>
    <name evidence="2" type="ORF">FB45DRAFT_1018927</name>
</gene>
<dbReference type="InterPro" id="IPR011009">
    <property type="entry name" value="Kinase-like_dom_sf"/>
</dbReference>
<dbReference type="AlphaFoldDB" id="A0AAD7CDU9"/>
<keyword evidence="3" id="KW-1185">Reference proteome</keyword>
<dbReference type="Proteomes" id="UP001221142">
    <property type="component" value="Unassembled WGS sequence"/>
</dbReference>
<accession>A0AAD7CDU9</accession>
<reference evidence="2" key="1">
    <citation type="submission" date="2023-03" db="EMBL/GenBank/DDBJ databases">
        <title>Massive genome expansion in bonnet fungi (Mycena s.s.) driven by repeated elements and novel gene families across ecological guilds.</title>
        <authorList>
            <consortium name="Lawrence Berkeley National Laboratory"/>
            <person name="Harder C.B."/>
            <person name="Miyauchi S."/>
            <person name="Viragh M."/>
            <person name="Kuo A."/>
            <person name="Thoen E."/>
            <person name="Andreopoulos B."/>
            <person name="Lu D."/>
            <person name="Skrede I."/>
            <person name="Drula E."/>
            <person name="Henrissat B."/>
            <person name="Morin E."/>
            <person name="Kohler A."/>
            <person name="Barry K."/>
            <person name="LaButti K."/>
            <person name="Morin E."/>
            <person name="Salamov A."/>
            <person name="Lipzen A."/>
            <person name="Mereny Z."/>
            <person name="Hegedus B."/>
            <person name="Baldrian P."/>
            <person name="Stursova M."/>
            <person name="Weitz H."/>
            <person name="Taylor A."/>
            <person name="Grigoriev I.V."/>
            <person name="Nagy L.G."/>
            <person name="Martin F."/>
            <person name="Kauserud H."/>
        </authorList>
    </citation>
    <scope>NUCLEOTIDE SEQUENCE</scope>
    <source>
        <strain evidence="2">9284</strain>
    </source>
</reference>
<feature type="domain" description="Aminoglycoside phosphotransferase" evidence="1">
    <location>
        <begin position="126"/>
        <end position="177"/>
    </location>
</feature>
<dbReference type="SUPFAM" id="SSF56112">
    <property type="entry name" value="Protein kinase-like (PK-like)"/>
    <property type="match status" value="1"/>
</dbReference>
<dbReference type="Pfam" id="PF01636">
    <property type="entry name" value="APH"/>
    <property type="match status" value="1"/>
</dbReference>
<dbReference type="Gene3D" id="1.10.510.10">
    <property type="entry name" value="Transferase(Phosphotransferase) domain 1"/>
    <property type="match status" value="1"/>
</dbReference>
<organism evidence="2 3">
    <name type="scientific">Roridomyces roridus</name>
    <dbReference type="NCBI Taxonomy" id="1738132"/>
    <lineage>
        <taxon>Eukaryota</taxon>
        <taxon>Fungi</taxon>
        <taxon>Dikarya</taxon>
        <taxon>Basidiomycota</taxon>
        <taxon>Agaricomycotina</taxon>
        <taxon>Agaricomycetes</taxon>
        <taxon>Agaricomycetidae</taxon>
        <taxon>Agaricales</taxon>
        <taxon>Marasmiineae</taxon>
        <taxon>Mycenaceae</taxon>
        <taxon>Roridomyces</taxon>
    </lineage>
</organism>
<sequence>MPKDAPTTLSVVGHCDFPNENWTVDTLDAIERPWISFDVYRAQINRPKGPGRPEDTVVDVVLKMDVVGGRRPVLLKEASIYKGQGRALQGDMLPVFYGCFEATIEFNTVTCLVLEYCGEPMEKPFRDTDIAFLHEILLALRAMHRQGITHGDLHPRNILNYNGQPVFVDLELATLGHKCGTRIKLVPRTLVPSVREYGCAEMHDLIYRMGCWEPPVVMFCSRPVGKDGVRSVQDLINYIPKGDHIVNRPELEAAAAQIFEQIVEERRITYGSDEGFENGQRLDIMEELAH</sequence>
<evidence type="ECO:0000313" key="3">
    <source>
        <dbReference type="Proteomes" id="UP001221142"/>
    </source>
</evidence>
<evidence type="ECO:0000259" key="1">
    <source>
        <dbReference type="Pfam" id="PF01636"/>
    </source>
</evidence>
<name>A0AAD7CDU9_9AGAR</name>
<dbReference type="EMBL" id="JARKIF010000002">
    <property type="protein sequence ID" value="KAJ7646614.1"/>
    <property type="molecule type" value="Genomic_DNA"/>
</dbReference>
<dbReference type="InterPro" id="IPR002575">
    <property type="entry name" value="Aminoglycoside_PTrfase"/>
</dbReference>
<comment type="caution">
    <text evidence="2">The sequence shown here is derived from an EMBL/GenBank/DDBJ whole genome shotgun (WGS) entry which is preliminary data.</text>
</comment>
<evidence type="ECO:0000313" key="2">
    <source>
        <dbReference type="EMBL" id="KAJ7646614.1"/>
    </source>
</evidence>
<protein>
    <recommendedName>
        <fullName evidence="1">Aminoglycoside phosphotransferase domain-containing protein</fullName>
    </recommendedName>
</protein>